<dbReference type="Proteomes" id="UP000649604">
    <property type="component" value="Unassembled WGS sequence"/>
</dbReference>
<comment type="caution">
    <text evidence="1">The sequence shown here is derived from an EMBL/GenBank/DDBJ whole genome shotgun (WGS) entry which is preliminary data.</text>
</comment>
<dbReference type="InterPro" id="IPR017850">
    <property type="entry name" value="Alkaline_phosphatase_core_sf"/>
</dbReference>
<accession>A0A9D5JST6</accession>
<dbReference type="AlphaFoldDB" id="A0A9D5JST6"/>
<evidence type="ECO:0000313" key="2">
    <source>
        <dbReference type="Proteomes" id="UP000649604"/>
    </source>
</evidence>
<name>A0A9D5JST6_9BACT</name>
<reference evidence="1" key="1">
    <citation type="submission" date="2019-11" db="EMBL/GenBank/DDBJ databases">
        <title>Microbial mats filling the niche in hypersaline microbial mats.</title>
        <authorList>
            <person name="Wong H.L."/>
            <person name="Macleod F.I."/>
            <person name="White R.A. III"/>
            <person name="Burns B.P."/>
        </authorList>
    </citation>
    <scope>NUCLEOTIDE SEQUENCE</scope>
    <source>
        <strain evidence="1">Rbin_158</strain>
    </source>
</reference>
<dbReference type="SUPFAM" id="SSF53649">
    <property type="entry name" value="Alkaline phosphatase-like"/>
    <property type="match status" value="1"/>
</dbReference>
<keyword evidence="1" id="KW-0378">Hydrolase</keyword>
<feature type="non-terminal residue" evidence="1">
    <location>
        <position position="44"/>
    </location>
</feature>
<dbReference type="Gene3D" id="3.40.720.10">
    <property type="entry name" value="Alkaline Phosphatase, subunit A"/>
    <property type="match status" value="1"/>
</dbReference>
<dbReference type="EMBL" id="WJJP01000094">
    <property type="protein sequence ID" value="MBD3323555.1"/>
    <property type="molecule type" value="Genomic_DNA"/>
</dbReference>
<sequence length="44" mass="5044">MSQITNILFITTDQQRQDSLPCYGLDFMQTPALDRLAHEGIVFD</sequence>
<dbReference type="GO" id="GO:0016787">
    <property type="term" value="F:hydrolase activity"/>
    <property type="evidence" value="ECO:0007669"/>
    <property type="project" value="UniProtKB-KW"/>
</dbReference>
<proteinExistence type="predicted"/>
<organism evidence="1 2">
    <name type="scientific">candidate division KSB3 bacterium</name>
    <dbReference type="NCBI Taxonomy" id="2044937"/>
    <lineage>
        <taxon>Bacteria</taxon>
        <taxon>candidate division KSB3</taxon>
    </lineage>
</organism>
<gene>
    <name evidence="1" type="ORF">GF339_03160</name>
</gene>
<protein>
    <submittedName>
        <fullName evidence="1">Sulfatase-like hydrolase/transferase</fullName>
    </submittedName>
</protein>
<evidence type="ECO:0000313" key="1">
    <source>
        <dbReference type="EMBL" id="MBD3323555.1"/>
    </source>
</evidence>